<dbReference type="Proteomes" id="UP000188268">
    <property type="component" value="Unassembled WGS sequence"/>
</dbReference>
<evidence type="ECO:0000313" key="3">
    <source>
        <dbReference type="Proteomes" id="UP000188268"/>
    </source>
</evidence>
<evidence type="ECO:0000256" key="1">
    <source>
        <dbReference type="SAM" id="MobiDB-lite"/>
    </source>
</evidence>
<dbReference type="AlphaFoldDB" id="A0A1R3K1P2"/>
<comment type="caution">
    <text evidence="2">The sequence shown here is derived from an EMBL/GenBank/DDBJ whole genome shotgun (WGS) entry which is preliminary data.</text>
</comment>
<feature type="region of interest" description="Disordered" evidence="1">
    <location>
        <begin position="1"/>
        <end position="41"/>
    </location>
</feature>
<keyword evidence="3" id="KW-1185">Reference proteome</keyword>
<sequence>MMRRSYNQTPGRQNSGWDTTSHDYHAHLSKMERNPTMIPDAPQYPVVHRAFNNKYNFEEEVEFLQQGNGNQQQKSPKKVHMADQVESIDETKYEDLDADGYIQQKYKAFELCKWKTFKLQAI</sequence>
<dbReference type="Gramene" id="OMP01005">
    <property type="protein sequence ID" value="OMP01005"/>
    <property type="gene ID" value="CCACVL1_03199"/>
</dbReference>
<feature type="compositionally biased region" description="Basic and acidic residues" evidence="1">
    <location>
        <begin position="20"/>
        <end position="33"/>
    </location>
</feature>
<feature type="compositionally biased region" description="Polar residues" evidence="1">
    <location>
        <begin position="1"/>
        <end position="19"/>
    </location>
</feature>
<name>A0A1R3K1P2_COCAP</name>
<organism evidence="2 3">
    <name type="scientific">Corchorus capsularis</name>
    <name type="common">Jute</name>
    <dbReference type="NCBI Taxonomy" id="210143"/>
    <lineage>
        <taxon>Eukaryota</taxon>
        <taxon>Viridiplantae</taxon>
        <taxon>Streptophyta</taxon>
        <taxon>Embryophyta</taxon>
        <taxon>Tracheophyta</taxon>
        <taxon>Spermatophyta</taxon>
        <taxon>Magnoliopsida</taxon>
        <taxon>eudicotyledons</taxon>
        <taxon>Gunneridae</taxon>
        <taxon>Pentapetalae</taxon>
        <taxon>rosids</taxon>
        <taxon>malvids</taxon>
        <taxon>Malvales</taxon>
        <taxon>Malvaceae</taxon>
        <taxon>Grewioideae</taxon>
        <taxon>Apeibeae</taxon>
        <taxon>Corchorus</taxon>
    </lineage>
</organism>
<dbReference type="OMA" id="YIQQKHK"/>
<dbReference type="OrthoDB" id="1246837at2759"/>
<evidence type="ECO:0000313" key="2">
    <source>
        <dbReference type="EMBL" id="OMP01005.1"/>
    </source>
</evidence>
<reference evidence="2 3" key="1">
    <citation type="submission" date="2013-09" db="EMBL/GenBank/DDBJ databases">
        <title>Corchorus capsularis genome sequencing.</title>
        <authorList>
            <person name="Alam M."/>
            <person name="Haque M.S."/>
            <person name="Islam M.S."/>
            <person name="Emdad E.M."/>
            <person name="Islam M.M."/>
            <person name="Ahmed B."/>
            <person name="Halim A."/>
            <person name="Hossen Q.M.M."/>
            <person name="Hossain M.Z."/>
            <person name="Ahmed R."/>
            <person name="Khan M.M."/>
            <person name="Islam R."/>
            <person name="Rashid M.M."/>
            <person name="Khan S.A."/>
            <person name="Rahman M.S."/>
            <person name="Alam M."/>
        </authorList>
    </citation>
    <scope>NUCLEOTIDE SEQUENCE [LARGE SCALE GENOMIC DNA]</scope>
    <source>
        <strain evidence="3">cv. CVL-1</strain>
        <tissue evidence="2">Whole seedling</tissue>
    </source>
</reference>
<protein>
    <submittedName>
        <fullName evidence="2">Uncharacterized protein</fullName>
    </submittedName>
</protein>
<dbReference type="PANTHER" id="PTHR38224">
    <property type="entry name" value="PHLOEM SPECIFIC PROTEIN"/>
    <property type="match status" value="1"/>
</dbReference>
<dbReference type="PANTHER" id="PTHR38224:SF1">
    <property type="entry name" value="PHLOEM SPECIFIC PROTEIN"/>
    <property type="match status" value="1"/>
</dbReference>
<dbReference type="EMBL" id="AWWV01006542">
    <property type="protein sequence ID" value="OMP01005.1"/>
    <property type="molecule type" value="Genomic_DNA"/>
</dbReference>
<proteinExistence type="predicted"/>
<accession>A0A1R3K1P2</accession>
<gene>
    <name evidence="2" type="ORF">CCACVL1_03199</name>
</gene>